<evidence type="ECO:0000313" key="8">
    <source>
        <dbReference type="Proteomes" id="UP000325116"/>
    </source>
</evidence>
<evidence type="ECO:0000256" key="4">
    <source>
        <dbReference type="ARBA" id="ARBA00023014"/>
    </source>
</evidence>
<dbReference type="SUPFAM" id="SSF53067">
    <property type="entry name" value="Actin-like ATPase domain"/>
    <property type="match status" value="2"/>
</dbReference>
<protein>
    <submittedName>
        <fullName evidence="7">CoA activase</fullName>
    </submittedName>
</protein>
<dbReference type="Pfam" id="PF09989">
    <property type="entry name" value="DUF2229"/>
    <property type="match status" value="1"/>
</dbReference>
<keyword evidence="2" id="KW-0479">Metal-binding</keyword>
<dbReference type="InterPro" id="IPR018709">
    <property type="entry name" value="CoA_activase_DUF2229"/>
</dbReference>
<dbReference type="CDD" id="cd24035">
    <property type="entry name" value="ASKHA_NBD_O66634-like_rpt2"/>
    <property type="match status" value="1"/>
</dbReference>
<name>A0A5C8CGP8_9SPIR</name>
<comment type="cofactor">
    <cofactor evidence="1">
        <name>[4Fe-4S] cluster</name>
        <dbReference type="ChEBI" id="CHEBI:49883"/>
    </cofactor>
</comment>
<evidence type="ECO:0000256" key="2">
    <source>
        <dbReference type="ARBA" id="ARBA00022723"/>
    </source>
</evidence>
<dbReference type="PANTHER" id="PTHR32329">
    <property type="entry name" value="BIFUNCTIONAL PROTEIN [INCLUDES 2-HYDROXYACYL-COA DEHYDRATASE (N-TER) AND ITS ACTIVATOR DOMAIN (C_TERM)-RELATED"/>
    <property type="match status" value="1"/>
</dbReference>
<dbReference type="Pfam" id="PF01869">
    <property type="entry name" value="BcrAD_BadFG"/>
    <property type="match status" value="2"/>
</dbReference>
<feature type="domain" description="ATPase BadF/BadG/BcrA/BcrD type" evidence="5">
    <location>
        <begin position="8"/>
        <end position="256"/>
    </location>
</feature>
<dbReference type="NCBIfam" id="TIGR00241">
    <property type="entry name" value="CoA_E_activ"/>
    <property type="match status" value="1"/>
</dbReference>
<dbReference type="InterPro" id="IPR002731">
    <property type="entry name" value="ATPase_BadF"/>
</dbReference>
<keyword evidence="3" id="KW-0408">Iron</keyword>
<dbReference type="EMBL" id="SAXT01000004">
    <property type="protein sequence ID" value="TXJ12187.1"/>
    <property type="molecule type" value="Genomic_DNA"/>
</dbReference>
<dbReference type="RefSeq" id="WP_147758188.1">
    <property type="nucleotide sequence ID" value="NZ_SAXT01000004.1"/>
</dbReference>
<evidence type="ECO:0000256" key="1">
    <source>
        <dbReference type="ARBA" id="ARBA00001966"/>
    </source>
</evidence>
<proteinExistence type="predicted"/>
<accession>A0A5C8CGP8</accession>
<dbReference type="PANTHER" id="PTHR32329:SF4">
    <property type="entry name" value="ACTIVATOR OF 2-HYDROXYACYL-COA DEHYDRATASE"/>
    <property type="match status" value="1"/>
</dbReference>
<comment type="caution">
    <text evidence="7">The sequence shown here is derived from an EMBL/GenBank/DDBJ whole genome shotgun (WGS) entry which is preliminary data.</text>
</comment>
<dbReference type="CDD" id="cd24034">
    <property type="entry name" value="ASKHA_NBD_O66634-like_rpt1"/>
    <property type="match status" value="1"/>
</dbReference>
<keyword evidence="4" id="KW-0411">Iron-sulfur</keyword>
<dbReference type="InterPro" id="IPR051805">
    <property type="entry name" value="Dehydratase_Activator_Redct"/>
</dbReference>
<sequence length="1441" mass="159827">MKKIYKAGIDIGSTTAKMVVYDEFDNMIFKTYVRHNADVKETLLSILGNLQSIHGDLNLSLAMTGTAGMGISERTGISFVQEVIASSTAIRKIYPYGRTLIDIGGEDAKIIVFDDNFKADIRMNGNCAGGTGAFIDQMATLLNVHPSELSTLSEEATSIYPMASRCGVFAKTDVQTLISRDIPKSDIAKSIFQAVAVQTVNTLAKGFEIKPKILFTGGPLTFLPDLRMTFLTLLNATEDDMYTVEHPELTAAIGAAFGEKEDKTIISVSAFTKLVQNISAEVKITNSKHREALFSSEEEYNNWLEEHAKDKVKSADVKTVNGKNTFLGIDSGSTTTKIVIIDEEGKVVLRHYRNNNGNPVGAVAEGLTEIKKELEEKNININIARTSVTGYGEDLIKAAFNMDEGIVETMAHYRGAKAFDEKVSFILDIGGQDMKAIFIKDGIIENIEINEACSSGCGSFIETFARGMGYKVADFADIACESVSPCDLGSRCTVFMNSKVKQSLREGSSVADISAGLAKSVTLNCFTKVLKITDTSILGDNIVVQGGTFKNSAVLRSVEKFLNRKVIRPDISELMGAYGCALLSLDTFKVKNEKTTFIGLDNLQEANDYERRQLTCKGCENLCTVTRLKFKDSKSFYTGNKCERIFSNKGNKERKYGMDITQKKLSLLFERPLAPATDKIKGVIGIPRVLNMYQNFPFWATILTECGYRVQLSSPSSMSIAEKGSGTVMSDNICFPAKIANGHIYDLIESGVDRIFYPSVVLEKSEEDGSVNSYNCPVVTGYPDVIDSSISPLTKFGIPFDAPIISFLNEDLLYKGCKAYFVNILAIDKKDFDKAFKKALKEQVRIKEELKKEGAKIIKYAKETQTPTILIVSRPYHIDPLINHKIPETIASFGINVLTEDGLDIDQSLADVQVLTQWSYPNKMFKAALWAAAQKDLKLEVIQINSFGCGPDATTSDEIKSILNSYGKNPTLIKVDEISSPGSIRLRIRSMIESMKMKGDFVYREKPERTYIKRYEKNEKRKILVPKFGYFYDPMILTLLERSGYETISLPDPDIESVELGLRYANQDICYPATIVIGDIIRAVQSGKYDTDKIAAGISQTGGQCRASNYASLIKRGLINAGYPDVPVVTVGLTVINDQPGFELSKMDMMKEGIVAMPYADAISTMYYYTAVREAKKGEALALANKYIALHPKDFSLKATDKLLKQAVVEFNAIETKDLYLPKAGLVGEIYVKYNNFANGDVCDWLMAKGVEVIVPPVFDFFVQKVISEQVNKEKHAREVSFLGYYGSKLSEKLIDARIDSINQIMSKFKGFRPAHHIRHIAENASKIISLTNQFGEAWLLPGEIATFAEEGVNNVLCLQPFGCIANHIIARGIETRLKTRYPDLNLLYLDMDAGASEVNTINRLEFFVRSAKDSISDKTVVLYDEKEEYFEERGFIKMGI</sequence>
<dbReference type="Gene3D" id="3.30.420.40">
    <property type="match status" value="4"/>
</dbReference>
<organism evidence="7 8">
    <name type="scientific">Brachyspira aalborgi</name>
    <dbReference type="NCBI Taxonomy" id="29522"/>
    <lineage>
        <taxon>Bacteria</taxon>
        <taxon>Pseudomonadati</taxon>
        <taxon>Spirochaetota</taxon>
        <taxon>Spirochaetia</taxon>
        <taxon>Brachyspirales</taxon>
        <taxon>Brachyspiraceae</taxon>
        <taxon>Brachyspira</taxon>
    </lineage>
</organism>
<dbReference type="Proteomes" id="UP000325116">
    <property type="component" value="Unassembled WGS sequence"/>
</dbReference>
<evidence type="ECO:0000259" key="5">
    <source>
        <dbReference type="Pfam" id="PF01869"/>
    </source>
</evidence>
<gene>
    <name evidence="7" type="ORF">EPJ80_05190</name>
</gene>
<dbReference type="InterPro" id="IPR008275">
    <property type="entry name" value="CoA_E_activase_dom"/>
</dbReference>
<dbReference type="GO" id="GO:0046872">
    <property type="term" value="F:metal ion binding"/>
    <property type="evidence" value="ECO:0007669"/>
    <property type="project" value="UniProtKB-KW"/>
</dbReference>
<evidence type="ECO:0000313" key="7">
    <source>
        <dbReference type="EMBL" id="TXJ12187.1"/>
    </source>
</evidence>
<dbReference type="GO" id="GO:0051536">
    <property type="term" value="F:iron-sulfur cluster binding"/>
    <property type="evidence" value="ECO:0007669"/>
    <property type="project" value="UniProtKB-KW"/>
</dbReference>
<evidence type="ECO:0000259" key="6">
    <source>
        <dbReference type="Pfam" id="PF09989"/>
    </source>
</evidence>
<evidence type="ECO:0000256" key="3">
    <source>
        <dbReference type="ARBA" id="ARBA00023004"/>
    </source>
</evidence>
<reference evidence="7 8" key="1">
    <citation type="journal article" date="1992" name="Lakartidningen">
        <title>[Penicillin V and not amoxicillin is the first choice preparation in acute otitis].</title>
        <authorList>
            <person name="Kamme C."/>
            <person name="Lundgren K."/>
            <person name="Prellner K."/>
        </authorList>
    </citation>
    <scope>NUCLEOTIDE SEQUENCE [LARGE SCALE GENOMIC DNA]</scope>
    <source>
        <strain evidence="7 8">W1</strain>
    </source>
</reference>
<feature type="domain" description="DUF2229" evidence="6">
    <location>
        <begin position="684"/>
        <end position="901"/>
    </location>
</feature>
<feature type="domain" description="ATPase BadF/BadG/BcrA/BcrD type" evidence="5">
    <location>
        <begin position="327"/>
        <end position="583"/>
    </location>
</feature>
<dbReference type="InterPro" id="IPR043129">
    <property type="entry name" value="ATPase_NBD"/>
</dbReference>